<evidence type="ECO:0000313" key="2">
    <source>
        <dbReference type="Proteomes" id="UP000477911"/>
    </source>
</evidence>
<comment type="caution">
    <text evidence="1">The sequence shown here is derived from an EMBL/GenBank/DDBJ whole genome shotgun (WGS) entry which is preliminary data.</text>
</comment>
<dbReference type="RefSeq" id="WP_160890762.1">
    <property type="nucleotide sequence ID" value="NZ_WUMU01000001.1"/>
</dbReference>
<gene>
    <name evidence="1" type="ORF">GR170_00025</name>
</gene>
<organism evidence="1 2">
    <name type="scientific">Pseudooceanicola albus</name>
    <dbReference type="NCBI Taxonomy" id="2692189"/>
    <lineage>
        <taxon>Bacteria</taxon>
        <taxon>Pseudomonadati</taxon>
        <taxon>Pseudomonadota</taxon>
        <taxon>Alphaproteobacteria</taxon>
        <taxon>Rhodobacterales</taxon>
        <taxon>Paracoccaceae</taxon>
        <taxon>Pseudooceanicola</taxon>
    </lineage>
</organism>
<evidence type="ECO:0000313" key="1">
    <source>
        <dbReference type="EMBL" id="MXN16206.1"/>
    </source>
</evidence>
<dbReference type="EMBL" id="WUMU01000001">
    <property type="protein sequence ID" value="MXN16206.1"/>
    <property type="molecule type" value="Genomic_DNA"/>
</dbReference>
<keyword evidence="2" id="KW-1185">Reference proteome</keyword>
<reference evidence="1 2" key="1">
    <citation type="submission" date="2019-12" db="EMBL/GenBank/DDBJ databases">
        <authorList>
            <person name="Li M."/>
        </authorList>
    </citation>
    <scope>NUCLEOTIDE SEQUENCE [LARGE SCALE GENOMIC DNA]</scope>
    <source>
        <strain evidence="1 2">GBMRC 2024</strain>
    </source>
</reference>
<name>A0A6L7FY13_9RHOB</name>
<proteinExistence type="predicted"/>
<protein>
    <submittedName>
        <fullName evidence="1">Uncharacterized protein</fullName>
    </submittedName>
</protein>
<sequence length="95" mass="10290">MPLPETTDCHALLRSPEIALSHPEIARAAWSRAKAARGEAISPECLSRLAPAYLRTAPSTPPTVAEQIQPHAQRALLRVREIMARRGLSGAPKCC</sequence>
<accession>A0A6L7FY13</accession>
<dbReference type="AlphaFoldDB" id="A0A6L7FY13"/>
<dbReference type="Proteomes" id="UP000477911">
    <property type="component" value="Unassembled WGS sequence"/>
</dbReference>